<gene>
    <name evidence="6" type="ORF">T459_33738</name>
</gene>
<dbReference type="GO" id="GO:0030125">
    <property type="term" value="C:clathrin vesicle coat"/>
    <property type="evidence" value="ECO:0000318"/>
    <property type="project" value="GO_Central"/>
</dbReference>
<dbReference type="SUPFAM" id="SSF48464">
    <property type="entry name" value="ENTH/VHS domain"/>
    <property type="match status" value="1"/>
</dbReference>
<dbReference type="PANTHER" id="PTHR12276">
    <property type="entry name" value="EPSIN/ENT-RELATED"/>
    <property type="match status" value="1"/>
</dbReference>
<evidence type="ECO:0000256" key="3">
    <source>
        <dbReference type="ARBA" id="ARBA00023034"/>
    </source>
</evidence>
<dbReference type="KEGG" id="cann:107840494"/>
<dbReference type="OrthoDB" id="4033880at2759"/>
<dbReference type="CDD" id="cd03571">
    <property type="entry name" value="ENTH"/>
    <property type="match status" value="1"/>
</dbReference>
<reference evidence="6 7" key="1">
    <citation type="journal article" date="2014" name="Nat. Genet.">
        <title>Genome sequence of the hot pepper provides insights into the evolution of pungency in Capsicum species.</title>
        <authorList>
            <person name="Kim S."/>
            <person name="Park M."/>
            <person name="Yeom S.I."/>
            <person name="Kim Y.M."/>
            <person name="Lee J.M."/>
            <person name="Lee H.A."/>
            <person name="Seo E."/>
            <person name="Choi J."/>
            <person name="Cheong K."/>
            <person name="Kim K.T."/>
            <person name="Jung K."/>
            <person name="Lee G.W."/>
            <person name="Oh S.K."/>
            <person name="Bae C."/>
            <person name="Kim S.B."/>
            <person name="Lee H.Y."/>
            <person name="Kim S.Y."/>
            <person name="Kim M.S."/>
            <person name="Kang B.C."/>
            <person name="Jo Y.D."/>
            <person name="Yang H.B."/>
            <person name="Jeong H.J."/>
            <person name="Kang W.H."/>
            <person name="Kwon J.K."/>
            <person name="Shin C."/>
            <person name="Lim J.Y."/>
            <person name="Park J.H."/>
            <person name="Huh J.H."/>
            <person name="Kim J.S."/>
            <person name="Kim B.D."/>
            <person name="Cohen O."/>
            <person name="Paran I."/>
            <person name="Suh M.C."/>
            <person name="Lee S.B."/>
            <person name="Kim Y.K."/>
            <person name="Shin Y."/>
            <person name="Noh S.J."/>
            <person name="Park J."/>
            <person name="Seo Y.S."/>
            <person name="Kwon S.Y."/>
            <person name="Kim H.A."/>
            <person name="Park J.M."/>
            <person name="Kim H.J."/>
            <person name="Choi S.B."/>
            <person name="Bosland P.W."/>
            <person name="Reeves G."/>
            <person name="Jo S.H."/>
            <person name="Lee B.W."/>
            <person name="Cho H.T."/>
            <person name="Choi H.S."/>
            <person name="Lee M.S."/>
            <person name="Yu Y."/>
            <person name="Do Choi Y."/>
            <person name="Park B.S."/>
            <person name="van Deynze A."/>
            <person name="Ashrafi H."/>
            <person name="Hill T."/>
            <person name="Kim W.T."/>
            <person name="Pai H.S."/>
            <person name="Ahn H.K."/>
            <person name="Yeam I."/>
            <person name="Giovannoni J.J."/>
            <person name="Rose J.K."/>
            <person name="Sorensen I."/>
            <person name="Lee S.J."/>
            <person name="Kim R.W."/>
            <person name="Choi I.Y."/>
            <person name="Choi B.S."/>
            <person name="Lim J.S."/>
            <person name="Lee Y.H."/>
            <person name="Choi D."/>
        </authorList>
    </citation>
    <scope>NUCLEOTIDE SEQUENCE [LARGE SCALE GENOMIC DNA]</scope>
    <source>
        <strain evidence="7">cv. CM334</strain>
    </source>
</reference>
<comment type="subcellular location">
    <subcellularLocation>
        <location evidence="1">Cytoplasmic vesicle</location>
        <location evidence="1">Clathrin-coated vesicle</location>
    </subcellularLocation>
    <subcellularLocation>
        <location evidence="2">Golgi apparatus</location>
    </subcellularLocation>
</comment>
<keyword evidence="4" id="KW-0968">Cytoplasmic vesicle</keyword>
<dbReference type="GO" id="GO:0005543">
    <property type="term" value="F:phospholipid binding"/>
    <property type="evidence" value="ECO:0000318"/>
    <property type="project" value="GO_Central"/>
</dbReference>
<dbReference type="PROSITE" id="PS50942">
    <property type="entry name" value="ENTH"/>
    <property type="match status" value="1"/>
</dbReference>
<dbReference type="Gene3D" id="1.25.40.90">
    <property type="match status" value="1"/>
</dbReference>
<dbReference type="GO" id="GO:0005794">
    <property type="term" value="C:Golgi apparatus"/>
    <property type="evidence" value="ECO:0007669"/>
    <property type="project" value="UniProtKB-SubCell"/>
</dbReference>
<dbReference type="GO" id="GO:0005886">
    <property type="term" value="C:plasma membrane"/>
    <property type="evidence" value="ECO:0000318"/>
    <property type="project" value="GO_Central"/>
</dbReference>
<dbReference type="InterPro" id="IPR013809">
    <property type="entry name" value="ENTH"/>
</dbReference>
<dbReference type="InterPro" id="IPR008942">
    <property type="entry name" value="ENTH_VHS"/>
</dbReference>
<dbReference type="OMA" id="EDHPFCY"/>
<feature type="domain" description="ENTH" evidence="5">
    <location>
        <begin position="26"/>
        <end position="159"/>
    </location>
</feature>
<proteinExistence type="predicted"/>
<dbReference type="AlphaFoldDB" id="A0A1U8DXW8"/>
<keyword evidence="7" id="KW-1185">Reference proteome</keyword>
<evidence type="ECO:0000259" key="5">
    <source>
        <dbReference type="PROSITE" id="PS50942"/>
    </source>
</evidence>
<dbReference type="Proteomes" id="UP000222542">
    <property type="component" value="Unassembled WGS sequence"/>
</dbReference>
<dbReference type="EMBL" id="AYRZ02000081">
    <property type="protein sequence ID" value="PHT62374.1"/>
    <property type="molecule type" value="Genomic_DNA"/>
</dbReference>
<keyword evidence="3" id="KW-0333">Golgi apparatus</keyword>
<evidence type="ECO:0000256" key="1">
    <source>
        <dbReference type="ARBA" id="ARBA00004132"/>
    </source>
</evidence>
<dbReference type="Pfam" id="PF01417">
    <property type="entry name" value="ENTH"/>
    <property type="match status" value="1"/>
</dbReference>
<dbReference type="STRING" id="4072.A0A1U8DXW8"/>
<evidence type="ECO:0000313" key="7">
    <source>
        <dbReference type="Proteomes" id="UP000222542"/>
    </source>
</evidence>
<dbReference type="GO" id="GO:0006897">
    <property type="term" value="P:endocytosis"/>
    <property type="evidence" value="ECO:0000318"/>
    <property type="project" value="GO_Central"/>
</dbReference>
<dbReference type="GO" id="GO:0005768">
    <property type="term" value="C:endosome"/>
    <property type="evidence" value="ECO:0000318"/>
    <property type="project" value="GO_Central"/>
</dbReference>
<dbReference type="PANTHER" id="PTHR12276:SF99">
    <property type="entry name" value="EPSIN-2-LIKE"/>
    <property type="match status" value="1"/>
</dbReference>
<sequence>MDSPILHEFKRQASFFLKEKIKTARLALTDVTPPQLLAEEATTGDLIAPNMQTMRLISRAAFEVDDYWRIVDILHKRLSKFDRRNWRPSYKALMLLEYLLTHGPESIAEEFQSDEDVIIQMGSFQYVDEKGFNWGSSVRNMSDRVIELLEDRSLLKEERQRARKVTVGIKGFGSFCNRPVTGEESMKEAISERYIRSNSDFIHCQNKENQIAASDNGFSCKQRLGNALIIHKNMEGVRDDLTSDAMEWEKHPFCNITDNHSRASLLSTSG</sequence>
<dbReference type="SMART" id="SM00273">
    <property type="entry name" value="ENTH"/>
    <property type="match status" value="1"/>
</dbReference>
<evidence type="ECO:0000256" key="2">
    <source>
        <dbReference type="ARBA" id="ARBA00004555"/>
    </source>
</evidence>
<organism evidence="6 7">
    <name type="scientific">Capsicum annuum</name>
    <name type="common">Capsicum pepper</name>
    <dbReference type="NCBI Taxonomy" id="4072"/>
    <lineage>
        <taxon>Eukaryota</taxon>
        <taxon>Viridiplantae</taxon>
        <taxon>Streptophyta</taxon>
        <taxon>Embryophyta</taxon>
        <taxon>Tracheophyta</taxon>
        <taxon>Spermatophyta</taxon>
        <taxon>Magnoliopsida</taxon>
        <taxon>eudicotyledons</taxon>
        <taxon>Gunneridae</taxon>
        <taxon>Pentapetalae</taxon>
        <taxon>asterids</taxon>
        <taxon>lamiids</taxon>
        <taxon>Solanales</taxon>
        <taxon>Solanaceae</taxon>
        <taxon>Solanoideae</taxon>
        <taxon>Capsiceae</taxon>
        <taxon>Capsicum</taxon>
    </lineage>
</organism>
<evidence type="ECO:0000256" key="4">
    <source>
        <dbReference type="ARBA" id="ARBA00023329"/>
    </source>
</evidence>
<comment type="caution">
    <text evidence="6">The sequence shown here is derived from an EMBL/GenBank/DDBJ whole genome shotgun (WGS) entry which is preliminary data.</text>
</comment>
<evidence type="ECO:0000313" key="6">
    <source>
        <dbReference type="EMBL" id="PHT62374.1"/>
    </source>
</evidence>
<reference evidence="6 7" key="2">
    <citation type="journal article" date="2017" name="Genome Biol.">
        <title>New reference genome sequences of hot pepper reveal the massive evolution of plant disease-resistance genes by retroduplication.</title>
        <authorList>
            <person name="Kim S."/>
            <person name="Park J."/>
            <person name="Yeom S.I."/>
            <person name="Kim Y.M."/>
            <person name="Seo E."/>
            <person name="Kim K.T."/>
            <person name="Kim M.S."/>
            <person name="Lee J.M."/>
            <person name="Cheong K."/>
            <person name="Shin H.S."/>
            <person name="Kim S.B."/>
            <person name="Han K."/>
            <person name="Lee J."/>
            <person name="Park M."/>
            <person name="Lee H.A."/>
            <person name="Lee H.Y."/>
            <person name="Lee Y."/>
            <person name="Oh S."/>
            <person name="Lee J.H."/>
            <person name="Choi E."/>
            <person name="Choi E."/>
            <person name="Lee S.E."/>
            <person name="Jeon J."/>
            <person name="Kim H."/>
            <person name="Choi G."/>
            <person name="Song H."/>
            <person name="Lee J."/>
            <person name="Lee S.C."/>
            <person name="Kwon J.K."/>
            <person name="Lee H.Y."/>
            <person name="Koo N."/>
            <person name="Hong Y."/>
            <person name="Kim R.W."/>
            <person name="Kang W.H."/>
            <person name="Huh J.H."/>
            <person name="Kang B.C."/>
            <person name="Yang T.J."/>
            <person name="Lee Y.H."/>
            <person name="Bennetzen J.L."/>
            <person name="Choi D."/>
        </authorList>
    </citation>
    <scope>NUCLEOTIDE SEQUENCE [LARGE SCALE GENOMIC DNA]</scope>
    <source>
        <strain evidence="7">cv. CM334</strain>
    </source>
</reference>
<dbReference type="GO" id="GO:0030276">
    <property type="term" value="F:clathrin binding"/>
    <property type="evidence" value="ECO:0000318"/>
    <property type="project" value="GO_Central"/>
</dbReference>
<protein>
    <recommendedName>
        <fullName evidence="5">ENTH domain-containing protein</fullName>
    </recommendedName>
</protein>
<dbReference type="Gramene" id="PHT62374">
    <property type="protein sequence ID" value="PHT62374"/>
    <property type="gene ID" value="T459_33738"/>
</dbReference>
<dbReference type="SMR" id="A0A1U8DXW8"/>
<name>A0A1U8DXW8_CAPAN</name>
<accession>A0A1U8DXW8</accession>